<protein>
    <submittedName>
        <fullName evidence="3">Phage tail family protein</fullName>
    </submittedName>
</protein>
<reference evidence="3" key="1">
    <citation type="submission" date="2023-10" db="EMBL/GenBank/DDBJ databases">
        <title>Screening of Alkalihalophilus pseudofirmusBZ-TG-HK211 and Its Alleviation of Salt Stress on Rapeseed Growth.</title>
        <authorList>
            <person name="Zhao B."/>
            <person name="Guo T."/>
        </authorList>
    </citation>
    <scope>NUCLEOTIDE SEQUENCE</scope>
    <source>
        <strain evidence="3">BZ-TG-HK211</strain>
    </source>
</reference>
<feature type="domain" description="Siphovirus-type tail component RIFT-related" evidence="1">
    <location>
        <begin position="10"/>
        <end position="119"/>
    </location>
</feature>
<feature type="domain" description="Siphovirus-type tail component C-terminal" evidence="2">
    <location>
        <begin position="175"/>
        <end position="279"/>
    </location>
</feature>
<accession>A0AAJ2KVL2</accession>
<dbReference type="Pfam" id="PF22768">
    <property type="entry name" value="SPP1_Dit"/>
    <property type="match status" value="1"/>
</dbReference>
<dbReference type="InterPro" id="IPR008841">
    <property type="entry name" value="Siphovirus-type_tail_N"/>
</dbReference>
<dbReference type="Pfam" id="PF05709">
    <property type="entry name" value="Sipho_tail"/>
    <property type="match status" value="1"/>
</dbReference>
<evidence type="ECO:0000259" key="2">
    <source>
        <dbReference type="Pfam" id="PF22768"/>
    </source>
</evidence>
<sequence>MQKIVYTNSRGESITISQTQPYILSFLDGTGGSGTDVQMQKSPGQDGSGFLDVLLDSRPLNVEVTIIGEDIFSYREKMSRVFNPKLGEGLLQYYYGSDLKEIKCAVDLAPVFPSGKENRGVNFQKAMFALIAPNPYWTSPSITEEPTFQPLFQFPLEGEFEMGIQRDQRIIMNNGDAAAPLQIEFYGPAVNPIILNNTTGEFIKVNRTLGEDEFMRIDTDDANVKVEFVASDGTVTNVLNWIDLESEFFKLVVGENDIEYSADSDIQGAIVNISYRKLYVGI</sequence>
<dbReference type="RefSeq" id="WP_323465683.1">
    <property type="nucleotide sequence ID" value="NZ_CP144224.1"/>
</dbReference>
<gene>
    <name evidence="3" type="ORF">RYX45_01510</name>
</gene>
<evidence type="ECO:0000313" key="4">
    <source>
        <dbReference type="Proteomes" id="UP001285636"/>
    </source>
</evidence>
<evidence type="ECO:0000259" key="1">
    <source>
        <dbReference type="Pfam" id="PF05709"/>
    </source>
</evidence>
<dbReference type="AlphaFoldDB" id="A0AAJ2KVL2"/>
<dbReference type="InterPro" id="IPR054738">
    <property type="entry name" value="Siphovirus-type_tail_C"/>
</dbReference>
<dbReference type="Proteomes" id="UP001285636">
    <property type="component" value="Unassembled WGS sequence"/>
</dbReference>
<dbReference type="EMBL" id="JAWJAY010000001">
    <property type="protein sequence ID" value="MDV2883840.1"/>
    <property type="molecule type" value="Genomic_DNA"/>
</dbReference>
<name>A0AAJ2KVL2_ALKPS</name>
<comment type="caution">
    <text evidence="3">The sequence shown here is derived from an EMBL/GenBank/DDBJ whole genome shotgun (WGS) entry which is preliminary data.</text>
</comment>
<organism evidence="3 4">
    <name type="scientific">Alkalihalophilus pseudofirmus</name>
    <name type="common">Bacillus pseudofirmus</name>
    <dbReference type="NCBI Taxonomy" id="79885"/>
    <lineage>
        <taxon>Bacteria</taxon>
        <taxon>Bacillati</taxon>
        <taxon>Bacillota</taxon>
        <taxon>Bacilli</taxon>
        <taxon>Bacillales</taxon>
        <taxon>Bacillaceae</taxon>
        <taxon>Alkalihalophilus</taxon>
    </lineage>
</organism>
<proteinExistence type="predicted"/>
<evidence type="ECO:0000313" key="3">
    <source>
        <dbReference type="EMBL" id="MDV2883840.1"/>
    </source>
</evidence>
<dbReference type="Gene3D" id="2.60.120.860">
    <property type="match status" value="1"/>
</dbReference>